<keyword evidence="3 9" id="KW-0479">Metal-binding</keyword>
<dbReference type="EMBL" id="VIFY01000170">
    <property type="protein sequence ID" value="TQB69136.1"/>
    <property type="molecule type" value="Genomic_DNA"/>
</dbReference>
<comment type="caution">
    <text evidence="10">The sequence shown here is derived from an EMBL/GenBank/DDBJ whole genome shotgun (WGS) entry which is preliminary data.</text>
</comment>
<organism evidence="10 11">
    <name type="scientific">Monascus purpureus</name>
    <name type="common">Red mold</name>
    <name type="synonym">Monascus anka</name>
    <dbReference type="NCBI Taxonomy" id="5098"/>
    <lineage>
        <taxon>Eukaryota</taxon>
        <taxon>Fungi</taxon>
        <taxon>Dikarya</taxon>
        <taxon>Ascomycota</taxon>
        <taxon>Pezizomycotina</taxon>
        <taxon>Eurotiomycetes</taxon>
        <taxon>Eurotiomycetidae</taxon>
        <taxon>Eurotiales</taxon>
        <taxon>Aspergillaceae</taxon>
        <taxon>Monascus</taxon>
    </lineage>
</organism>
<proteinExistence type="inferred from homology"/>
<accession>A0A507QKT2</accession>
<keyword evidence="5 9" id="KW-0408">Iron</keyword>
<evidence type="ECO:0000256" key="7">
    <source>
        <dbReference type="ARBA" id="ARBA00023033"/>
    </source>
</evidence>
<dbReference type="PANTHER" id="PTHR46300:SF9">
    <property type="entry name" value="P450, PUTATIVE-RELATED"/>
    <property type="match status" value="1"/>
</dbReference>
<keyword evidence="4" id="KW-0560">Oxidoreductase</keyword>
<evidence type="ECO:0008006" key="12">
    <source>
        <dbReference type="Google" id="ProtNLM"/>
    </source>
</evidence>
<dbReference type="InterPro" id="IPR001128">
    <property type="entry name" value="Cyt_P450"/>
</dbReference>
<keyword evidence="11" id="KW-1185">Reference proteome</keyword>
<evidence type="ECO:0000256" key="8">
    <source>
        <dbReference type="ARBA" id="ARBA00060591"/>
    </source>
</evidence>
<evidence type="ECO:0000256" key="5">
    <source>
        <dbReference type="ARBA" id="ARBA00023004"/>
    </source>
</evidence>
<comment type="similarity">
    <text evidence="1">Belongs to the cytochrome P450 family.</text>
</comment>
<dbReference type="InterPro" id="IPR050364">
    <property type="entry name" value="Cytochrome_P450_fung"/>
</dbReference>
<comment type="cofactor">
    <cofactor evidence="9">
        <name>heme</name>
        <dbReference type="ChEBI" id="CHEBI:30413"/>
    </cofactor>
</comment>
<evidence type="ECO:0000256" key="1">
    <source>
        <dbReference type="ARBA" id="ARBA00010617"/>
    </source>
</evidence>
<dbReference type="SUPFAM" id="SSF48264">
    <property type="entry name" value="Cytochrome P450"/>
    <property type="match status" value="1"/>
</dbReference>
<dbReference type="GO" id="GO:0016705">
    <property type="term" value="F:oxidoreductase activity, acting on paired donors, with incorporation or reduction of molecular oxygen"/>
    <property type="evidence" value="ECO:0007669"/>
    <property type="project" value="InterPro"/>
</dbReference>
<protein>
    <recommendedName>
        <fullName evidence="12">Phenylacetate 2-hydroxylase</fullName>
    </recommendedName>
</protein>
<evidence type="ECO:0000313" key="10">
    <source>
        <dbReference type="EMBL" id="TQB69136.1"/>
    </source>
</evidence>
<evidence type="ECO:0000313" key="11">
    <source>
        <dbReference type="Proteomes" id="UP000319663"/>
    </source>
</evidence>
<dbReference type="CDD" id="cd11066">
    <property type="entry name" value="CYP_PhacA-like"/>
    <property type="match status" value="1"/>
</dbReference>
<dbReference type="PANTHER" id="PTHR46300">
    <property type="entry name" value="P450, PUTATIVE (EUROFUNG)-RELATED-RELATED"/>
    <property type="match status" value="1"/>
</dbReference>
<dbReference type="Gene3D" id="1.10.630.10">
    <property type="entry name" value="Cytochrome P450"/>
    <property type="match status" value="1"/>
</dbReference>
<sequence>MSYQTISIAIVAAVYFVLRLLNRTDTPKIKGLPEVPGIPLFGNLLQLGIDHARVARRWAKKYGPVFQVRMGNKRVVFVNSFDSVRQLWIKDQSALISRPTYHTFHSVVSTSQGFTIGTSPWDESCKRRRKAAATALNRPAVQSYMPIIDLESTTSIRELFQDSKNGTIDINPAAYFQRFALNTSLTLNYGFRIEGNIDDELLREIVVVERGVSNFRSTSNNWQDYIPLLRIFPTINREADEFRLRRDRYLTLLLDILKDRMAKGTDKPCITGNVLKDPEAKLNEAELKSICLTMVSAGLDTVPGNLIMGIAYLASEEGQKIQQKAYNQIMQVYPNGDAWERCLVEEKVPYVTALVKETLRFWTVIPICLPRKSIKDVVYQGVKIPAGTTFFMNAWAADYDEEHFDQPTEFLPERYLDTGEGSGTPHYGYGAGSRMCAGSHLANRELYTAYIRLIIAFTMHPAQDEKERPILDPIECNAIPTGLTTEPKPFKVGFKPRDPTRLAQWIKESEERTKEL</sequence>
<dbReference type="InterPro" id="IPR036396">
    <property type="entry name" value="Cyt_P450_sf"/>
</dbReference>
<dbReference type="Proteomes" id="UP000319663">
    <property type="component" value="Unassembled WGS sequence"/>
</dbReference>
<dbReference type="FunFam" id="1.10.630.10:FF:000072">
    <property type="entry name" value="3-hydroxyphenylacetate 6 hydroxylase"/>
    <property type="match status" value="1"/>
</dbReference>
<keyword evidence="2 9" id="KW-0349">Heme</keyword>
<evidence type="ECO:0000256" key="9">
    <source>
        <dbReference type="PIRSR" id="PIRSR602401-1"/>
    </source>
</evidence>
<dbReference type="Pfam" id="PF00067">
    <property type="entry name" value="p450"/>
    <property type="match status" value="1"/>
</dbReference>
<keyword evidence="7" id="KW-0503">Monooxygenase</keyword>
<dbReference type="GO" id="GO:0005506">
    <property type="term" value="F:iron ion binding"/>
    <property type="evidence" value="ECO:0007669"/>
    <property type="project" value="InterPro"/>
</dbReference>
<evidence type="ECO:0000256" key="6">
    <source>
        <dbReference type="ARBA" id="ARBA00023027"/>
    </source>
</evidence>
<evidence type="ECO:0000256" key="4">
    <source>
        <dbReference type="ARBA" id="ARBA00023002"/>
    </source>
</evidence>
<feature type="binding site" description="axial binding residue" evidence="9">
    <location>
        <position position="436"/>
    </location>
    <ligand>
        <name>heme</name>
        <dbReference type="ChEBI" id="CHEBI:30413"/>
    </ligand>
    <ligandPart>
        <name>Fe</name>
        <dbReference type="ChEBI" id="CHEBI:18248"/>
    </ligandPart>
</feature>
<dbReference type="OrthoDB" id="1055148at2759"/>
<evidence type="ECO:0000256" key="3">
    <source>
        <dbReference type="ARBA" id="ARBA00022723"/>
    </source>
</evidence>
<keyword evidence="6" id="KW-0520">NAD</keyword>
<dbReference type="InterPro" id="IPR002401">
    <property type="entry name" value="Cyt_P450_E_grp-I"/>
</dbReference>
<dbReference type="GO" id="GO:0020037">
    <property type="term" value="F:heme binding"/>
    <property type="evidence" value="ECO:0007669"/>
    <property type="project" value="InterPro"/>
</dbReference>
<dbReference type="GO" id="GO:0004497">
    <property type="term" value="F:monooxygenase activity"/>
    <property type="evidence" value="ECO:0007669"/>
    <property type="project" value="UniProtKB-KW"/>
</dbReference>
<name>A0A507QKT2_MONPU</name>
<dbReference type="PRINTS" id="PR00385">
    <property type="entry name" value="P450"/>
</dbReference>
<evidence type="ECO:0000256" key="2">
    <source>
        <dbReference type="ARBA" id="ARBA00022617"/>
    </source>
</evidence>
<dbReference type="STRING" id="5098.A0A507QKT2"/>
<comment type="pathway">
    <text evidence="8">Aromatic compound metabolism; phenylacetate degradation.</text>
</comment>
<reference evidence="10 11" key="1">
    <citation type="submission" date="2019-06" db="EMBL/GenBank/DDBJ databases">
        <title>Wine fermentation using esterase from Monascus purpureus.</title>
        <authorList>
            <person name="Geng C."/>
            <person name="Zhang Y."/>
        </authorList>
    </citation>
    <scope>NUCLEOTIDE SEQUENCE [LARGE SCALE GENOMIC DNA]</scope>
    <source>
        <strain evidence="10">HQ1</strain>
    </source>
</reference>
<gene>
    <name evidence="10" type="ORF">MPDQ_002319</name>
</gene>
<dbReference type="PRINTS" id="PR00463">
    <property type="entry name" value="EP450I"/>
</dbReference>
<dbReference type="AlphaFoldDB" id="A0A507QKT2"/>